<proteinExistence type="predicted"/>
<protein>
    <submittedName>
        <fullName evidence="1">Uncharacterized protein</fullName>
    </submittedName>
</protein>
<keyword evidence="2" id="KW-1185">Reference proteome</keyword>
<dbReference type="RefSeq" id="WP_188477270.1">
    <property type="nucleotide sequence ID" value="NZ_BMFJ01000001.1"/>
</dbReference>
<gene>
    <name evidence="1" type="ORF">GCM10011360_17530</name>
</gene>
<reference evidence="2" key="1">
    <citation type="journal article" date="2019" name="Int. J. Syst. Evol. Microbiol.">
        <title>The Global Catalogue of Microorganisms (GCM) 10K type strain sequencing project: providing services to taxonomists for standard genome sequencing and annotation.</title>
        <authorList>
            <consortium name="The Broad Institute Genomics Platform"/>
            <consortium name="The Broad Institute Genome Sequencing Center for Infectious Disease"/>
            <person name="Wu L."/>
            <person name="Ma J."/>
        </authorList>
    </citation>
    <scope>NUCLEOTIDE SEQUENCE [LARGE SCALE GENOMIC DNA]</scope>
    <source>
        <strain evidence="2">CGMCC 1.12664</strain>
    </source>
</reference>
<organism evidence="1 2">
    <name type="scientific">Primorskyibacter flagellatus</name>
    <dbReference type="NCBI Taxonomy" id="1387277"/>
    <lineage>
        <taxon>Bacteria</taxon>
        <taxon>Pseudomonadati</taxon>
        <taxon>Pseudomonadota</taxon>
        <taxon>Alphaproteobacteria</taxon>
        <taxon>Rhodobacterales</taxon>
        <taxon>Roseobacteraceae</taxon>
        <taxon>Primorskyibacter</taxon>
    </lineage>
</organism>
<dbReference type="Proteomes" id="UP000612855">
    <property type="component" value="Unassembled WGS sequence"/>
</dbReference>
<accession>A0A917A685</accession>
<dbReference type="AlphaFoldDB" id="A0A917A685"/>
<dbReference type="EMBL" id="BMFJ01000001">
    <property type="protein sequence ID" value="GGE29955.1"/>
    <property type="molecule type" value="Genomic_DNA"/>
</dbReference>
<sequence length="114" mass="12836">MELPRRLSEPGPLIEYISELRRLPAKRKEAKELIDAIRATLRTPDGSILLDLLEKATLLRSIPITADPRALDAINAQSFIALDLRRILSDEFDAEPVVENQAVRASGRGQPRRR</sequence>
<comment type="caution">
    <text evidence="1">The sequence shown here is derived from an EMBL/GenBank/DDBJ whole genome shotgun (WGS) entry which is preliminary data.</text>
</comment>
<name>A0A917A685_9RHOB</name>
<evidence type="ECO:0000313" key="1">
    <source>
        <dbReference type="EMBL" id="GGE29955.1"/>
    </source>
</evidence>
<evidence type="ECO:0000313" key="2">
    <source>
        <dbReference type="Proteomes" id="UP000612855"/>
    </source>
</evidence>